<dbReference type="InterPro" id="IPR011989">
    <property type="entry name" value="ARM-like"/>
</dbReference>
<evidence type="ECO:0000313" key="2">
    <source>
        <dbReference type="Proteomes" id="UP000309561"/>
    </source>
</evidence>
<keyword evidence="2" id="KW-1185">Reference proteome</keyword>
<proteinExistence type="predicted"/>
<reference evidence="1 2" key="1">
    <citation type="submission" date="2019-04" db="EMBL/GenBank/DDBJ databases">
        <title>Sulfurimonas crateris sp. nov. a facultative anaerobic sulfur-oxidizing chemolithautotrophic bacterium isolated from a terrestrial mud vulcano.</title>
        <authorList>
            <person name="Ratnikova N.M."/>
            <person name="Slobodkin A.I."/>
            <person name="Merkel A.Y."/>
            <person name="Novikov A."/>
            <person name="Bonch-Osmolovskaya E.A."/>
            <person name="Slobodkina G.B."/>
        </authorList>
    </citation>
    <scope>NUCLEOTIDE SEQUENCE [LARGE SCALE GENOMIC DNA]</scope>
    <source>
        <strain evidence="1 2">SN118</strain>
    </source>
</reference>
<gene>
    <name evidence="1" type="ORF">FCU45_10545</name>
</gene>
<dbReference type="AlphaFoldDB" id="A0A4V5TLP2"/>
<dbReference type="Proteomes" id="UP000309561">
    <property type="component" value="Unassembled WGS sequence"/>
</dbReference>
<sequence length="390" mass="45171">MNLKELKNRAILLFGKSRAFSSDEFASQLKFHKIGLSSEFGENVVLVVEGKMMTPYEQNISDELYEKHSQSVEFISIDALEREIAKHIDANTLLMSLKLSRNKERLKSFLKNSMISDDLFFKLLKMYSWGGEDFFENDDNRDVSAAIILRFYQNIERNHNVQYATTGFMHLISQTKNTELLYAILSLEPIRFNPNIQVAIAGNIWCDDEMQEMLCKTNDPDVLEALSQNRNLKRELIEEFLKDEKLGRNVAKNIELTDELFELFKTNKIGLALNHSLTQQMQKELLSYNDDEISYALALNGGIDEEIVHQLLKSKNEEIISALYENPKTPSSILEEAYRNNKYCQEIAKNENTPVEILYQLQLDSKYARSVMENPAFGRYIQQENIGWEV</sequence>
<dbReference type="EMBL" id="SZPX01000008">
    <property type="protein sequence ID" value="TKI68443.1"/>
    <property type="molecule type" value="Genomic_DNA"/>
</dbReference>
<accession>A0A4V5TLP2</accession>
<organism evidence="1 2">
    <name type="scientific">Sulfurimonas crateris</name>
    <dbReference type="NCBI Taxonomy" id="2574727"/>
    <lineage>
        <taxon>Bacteria</taxon>
        <taxon>Pseudomonadati</taxon>
        <taxon>Campylobacterota</taxon>
        <taxon>Epsilonproteobacteria</taxon>
        <taxon>Campylobacterales</taxon>
        <taxon>Sulfurimonadaceae</taxon>
        <taxon>Sulfurimonas</taxon>
    </lineage>
</organism>
<dbReference type="OrthoDB" id="5333399at2"/>
<evidence type="ECO:0000313" key="1">
    <source>
        <dbReference type="EMBL" id="TKI68443.1"/>
    </source>
</evidence>
<name>A0A4V5TLP2_9BACT</name>
<dbReference type="Gene3D" id="1.25.10.10">
    <property type="entry name" value="Leucine-rich Repeat Variant"/>
    <property type="match status" value="1"/>
</dbReference>
<protein>
    <submittedName>
        <fullName evidence="1">Uncharacterized protein</fullName>
    </submittedName>
</protein>
<comment type="caution">
    <text evidence="1">The sequence shown here is derived from an EMBL/GenBank/DDBJ whole genome shotgun (WGS) entry which is preliminary data.</text>
</comment>